<sequence>MPSDLLQRPDVTLDWRPPPDRGVIERLVAEEPPGTLALVDGLFHQTLAVGHAELRLALERGWTVWGLASLGAIRACEMAPLGMRGFGRVALMYAEKGLEDDEVALLHTEEPPHQPLTLPMVQIREIVRHLVAERALPAGAAAAILADLKRRWYGERSPELLFTLLADHGLQQERVRALTEPIERFNIKAQDLIGFLRLPAAEMCPAAGDPSRGAVSTATRGARHS</sequence>
<accession>A0ABR9LNS2</accession>
<dbReference type="RefSeq" id="WP_192783608.1">
    <property type="nucleotide sequence ID" value="NZ_JADBEK010000001.1"/>
</dbReference>
<organism evidence="2 3">
    <name type="scientific">Nonomuraea angiospora</name>
    <dbReference type="NCBI Taxonomy" id="46172"/>
    <lineage>
        <taxon>Bacteria</taxon>
        <taxon>Bacillati</taxon>
        <taxon>Actinomycetota</taxon>
        <taxon>Actinomycetes</taxon>
        <taxon>Streptosporangiales</taxon>
        <taxon>Streptosporangiaceae</taxon>
        <taxon>Nonomuraea</taxon>
    </lineage>
</organism>
<dbReference type="InterPro" id="IPR012924">
    <property type="entry name" value="TfuA_core"/>
</dbReference>
<protein>
    <recommendedName>
        <fullName evidence="1">TfuA-like core domain-containing protein</fullName>
    </recommendedName>
</protein>
<evidence type="ECO:0000313" key="2">
    <source>
        <dbReference type="EMBL" id="MBE1582306.1"/>
    </source>
</evidence>
<feature type="domain" description="TfuA-like core" evidence="1">
    <location>
        <begin position="40"/>
        <end position="157"/>
    </location>
</feature>
<proteinExistence type="predicted"/>
<dbReference type="Proteomes" id="UP000633509">
    <property type="component" value="Unassembled WGS sequence"/>
</dbReference>
<dbReference type="Pfam" id="PF07812">
    <property type="entry name" value="TfuA"/>
    <property type="match status" value="1"/>
</dbReference>
<name>A0ABR9LNS2_9ACTN</name>
<gene>
    <name evidence="2" type="ORF">H4W80_000564</name>
</gene>
<keyword evidence="3" id="KW-1185">Reference proteome</keyword>
<evidence type="ECO:0000313" key="3">
    <source>
        <dbReference type="Proteomes" id="UP000633509"/>
    </source>
</evidence>
<evidence type="ECO:0000259" key="1">
    <source>
        <dbReference type="Pfam" id="PF07812"/>
    </source>
</evidence>
<dbReference type="EMBL" id="JADBEK010000001">
    <property type="protein sequence ID" value="MBE1582306.1"/>
    <property type="molecule type" value="Genomic_DNA"/>
</dbReference>
<comment type="caution">
    <text evidence="2">The sequence shown here is derived from an EMBL/GenBank/DDBJ whole genome shotgun (WGS) entry which is preliminary data.</text>
</comment>
<reference evidence="2 3" key="1">
    <citation type="submission" date="2020-10" db="EMBL/GenBank/DDBJ databases">
        <title>Sequencing the genomes of 1000 actinobacteria strains.</title>
        <authorList>
            <person name="Klenk H.-P."/>
        </authorList>
    </citation>
    <scope>NUCLEOTIDE SEQUENCE [LARGE SCALE GENOMIC DNA]</scope>
    <source>
        <strain evidence="2 3">DSM 43173</strain>
    </source>
</reference>